<keyword evidence="4" id="KW-1185">Reference proteome</keyword>
<dbReference type="AlphaFoldDB" id="A0AA39MXK3"/>
<dbReference type="InterPro" id="IPR000719">
    <property type="entry name" value="Prot_kinase_dom"/>
</dbReference>
<evidence type="ECO:0000259" key="2">
    <source>
        <dbReference type="PROSITE" id="PS50011"/>
    </source>
</evidence>
<feature type="region of interest" description="Disordered" evidence="1">
    <location>
        <begin position="426"/>
        <end position="454"/>
    </location>
</feature>
<feature type="compositionally biased region" description="Pro residues" evidence="1">
    <location>
        <begin position="434"/>
        <end position="454"/>
    </location>
</feature>
<dbReference type="InterPro" id="IPR001245">
    <property type="entry name" value="Ser-Thr/Tyr_kinase_cat_dom"/>
</dbReference>
<reference evidence="3" key="1">
    <citation type="submission" date="2023-06" db="EMBL/GenBank/DDBJ databases">
        <authorList>
            <consortium name="Lawrence Berkeley National Laboratory"/>
            <person name="Ahrendt S."/>
            <person name="Sahu N."/>
            <person name="Indic B."/>
            <person name="Wong-Bajracharya J."/>
            <person name="Merenyi Z."/>
            <person name="Ke H.-M."/>
            <person name="Monk M."/>
            <person name="Kocsube S."/>
            <person name="Drula E."/>
            <person name="Lipzen A."/>
            <person name="Balint B."/>
            <person name="Henrissat B."/>
            <person name="Andreopoulos B."/>
            <person name="Martin F.M."/>
            <person name="Harder C.B."/>
            <person name="Rigling D."/>
            <person name="Ford K.L."/>
            <person name="Foster G.D."/>
            <person name="Pangilinan J."/>
            <person name="Papanicolaou A."/>
            <person name="Barry K."/>
            <person name="LaButti K."/>
            <person name="Viragh M."/>
            <person name="Koriabine M."/>
            <person name="Yan M."/>
            <person name="Riley R."/>
            <person name="Champramary S."/>
            <person name="Plett K.L."/>
            <person name="Tsai I.J."/>
            <person name="Slot J."/>
            <person name="Sipos G."/>
            <person name="Plett J."/>
            <person name="Nagy L.G."/>
            <person name="Grigoriev I.V."/>
        </authorList>
    </citation>
    <scope>NUCLEOTIDE SEQUENCE</scope>
    <source>
        <strain evidence="3">CCBAS 213</strain>
    </source>
</reference>
<dbReference type="InterPro" id="IPR051681">
    <property type="entry name" value="Ser/Thr_Kinases-Pseudokinases"/>
</dbReference>
<dbReference type="Pfam" id="PF07714">
    <property type="entry name" value="PK_Tyr_Ser-Thr"/>
    <property type="match status" value="1"/>
</dbReference>
<organism evidence="3 4">
    <name type="scientific">Armillaria tabescens</name>
    <name type="common">Ringless honey mushroom</name>
    <name type="synonym">Agaricus tabescens</name>
    <dbReference type="NCBI Taxonomy" id="1929756"/>
    <lineage>
        <taxon>Eukaryota</taxon>
        <taxon>Fungi</taxon>
        <taxon>Dikarya</taxon>
        <taxon>Basidiomycota</taxon>
        <taxon>Agaricomycotina</taxon>
        <taxon>Agaricomycetes</taxon>
        <taxon>Agaricomycetidae</taxon>
        <taxon>Agaricales</taxon>
        <taxon>Marasmiineae</taxon>
        <taxon>Physalacriaceae</taxon>
        <taxon>Desarmillaria</taxon>
    </lineage>
</organism>
<dbReference type="Gene3D" id="1.10.510.10">
    <property type="entry name" value="Transferase(Phosphotransferase) domain 1"/>
    <property type="match status" value="1"/>
</dbReference>
<dbReference type="EMBL" id="JAUEPS010000037">
    <property type="protein sequence ID" value="KAK0449779.1"/>
    <property type="molecule type" value="Genomic_DNA"/>
</dbReference>
<dbReference type="Proteomes" id="UP001175211">
    <property type="component" value="Unassembled WGS sequence"/>
</dbReference>
<dbReference type="RefSeq" id="XP_060327071.1">
    <property type="nucleotide sequence ID" value="XM_060477956.1"/>
</dbReference>
<evidence type="ECO:0000256" key="1">
    <source>
        <dbReference type="SAM" id="MobiDB-lite"/>
    </source>
</evidence>
<sequence>MSYDYDYEPWRWGEVFLPEVSAFTKTSQVEPSIIVPNQQAHTSRKNMALISPHADIPCAALGVRGLLDRLNTTHGTSHTLDTPSLSSLLEDCIANNYDFGTAYGRLRPILCTHNWSTIQDVLCRWEEEDREMRQKALDGNRIVNLPPRRVWDLCSNRPISHKWMDAKDRANVWTPINGYKWPVPIPKDANLNRIRIEMLALGVEYTWLDVLCLRQVGGSEEDMRLEEWKVDVPTIGAVYRGADVVYYFNGLGRPLNLKEDWESDRSWFRRAWILQEFCQERTIAGDTPDGPLHAECKDRKYETELLTRFCKQLESTHGNEVIEDMRNQVSTNLVDKFAGLIFVMGSKMIPAYYESESLEDAWTALVNSMNAERRGPLYLSRTWRPSWDQVMTEALPANAYLPPNRQLNYEFSWHDLAPTTALARQAPITSPHPNSNPPRQPSPPHAPRQVPPPQQLGIFQLSENLNAPRAHAAFASSPPTLNQLGKMTPARISALPIDALKAVLLSNHINVGMSFEKSDLVSKVIALVENELADGQEEQERIRQKGMMEERTRPAEAQRNSEADGMTPVSSSPPTAPPKASSILAEQSVLCVVCQDEEANIKIGCGHTMSTTRECSLCDTKAILVDVSAQKCISPIAKLNVMDLTTNVTRIGELPEFHGGYGDIWKARLVTSSDKKIIVAVKTNYSNAQTAKRLYREIRIWQKLDHPNVLPLFGICHNFASRPSDKHVDPMVATGIVCPWMINGTLMDYLNLCQTKAESIEKVRLRLLVEVCFGLTYLHSKNIVHDDLHGGNVLIDDDGHARLADFGLSTVVAEFRGTSTRRAGAPSHPYGALRWAAPELVFPEEEAEPQLLPSADIYSAGGLILQASTSGKGALPF</sequence>
<feature type="region of interest" description="Disordered" evidence="1">
    <location>
        <begin position="534"/>
        <end position="580"/>
    </location>
</feature>
<name>A0AA39MXK3_ARMTA</name>
<proteinExistence type="predicted"/>
<evidence type="ECO:0000313" key="3">
    <source>
        <dbReference type="EMBL" id="KAK0449779.1"/>
    </source>
</evidence>
<dbReference type="InterPro" id="IPR011009">
    <property type="entry name" value="Kinase-like_dom_sf"/>
</dbReference>
<dbReference type="PANTHER" id="PTHR44329">
    <property type="entry name" value="SERINE/THREONINE-PROTEIN KINASE TNNI3K-RELATED"/>
    <property type="match status" value="1"/>
</dbReference>
<dbReference type="PANTHER" id="PTHR44329:SF214">
    <property type="entry name" value="PROTEIN KINASE DOMAIN-CONTAINING PROTEIN"/>
    <property type="match status" value="1"/>
</dbReference>
<feature type="compositionally biased region" description="Basic and acidic residues" evidence="1">
    <location>
        <begin position="538"/>
        <end position="562"/>
    </location>
</feature>
<accession>A0AA39MXK3</accession>
<dbReference type="GeneID" id="85361504"/>
<dbReference type="PROSITE" id="PS50011">
    <property type="entry name" value="PROTEIN_KINASE_DOM"/>
    <property type="match status" value="1"/>
</dbReference>
<evidence type="ECO:0000313" key="4">
    <source>
        <dbReference type="Proteomes" id="UP001175211"/>
    </source>
</evidence>
<feature type="domain" description="Protein kinase" evidence="2">
    <location>
        <begin position="650"/>
        <end position="877"/>
    </location>
</feature>
<dbReference type="GO" id="GO:0005524">
    <property type="term" value="F:ATP binding"/>
    <property type="evidence" value="ECO:0007669"/>
    <property type="project" value="InterPro"/>
</dbReference>
<feature type="compositionally biased region" description="Low complexity" evidence="1">
    <location>
        <begin position="567"/>
        <end position="580"/>
    </location>
</feature>
<gene>
    <name evidence="3" type="ORF">EV420DRAFT_1646775</name>
</gene>
<comment type="caution">
    <text evidence="3">The sequence shown here is derived from an EMBL/GenBank/DDBJ whole genome shotgun (WGS) entry which is preliminary data.</text>
</comment>
<dbReference type="SUPFAM" id="SSF56112">
    <property type="entry name" value="Protein kinase-like (PK-like)"/>
    <property type="match status" value="1"/>
</dbReference>
<protein>
    <recommendedName>
        <fullName evidence="2">Protein kinase domain-containing protein</fullName>
    </recommendedName>
</protein>
<dbReference type="GO" id="GO:0004674">
    <property type="term" value="F:protein serine/threonine kinase activity"/>
    <property type="evidence" value="ECO:0007669"/>
    <property type="project" value="TreeGrafter"/>
</dbReference>